<reference evidence="1" key="1">
    <citation type="submission" date="2021-03" db="EMBL/GenBank/DDBJ databases">
        <authorList>
            <consortium name="DOE Joint Genome Institute"/>
            <person name="Ahrendt S."/>
            <person name="Looney B.P."/>
            <person name="Miyauchi S."/>
            <person name="Morin E."/>
            <person name="Drula E."/>
            <person name="Courty P.E."/>
            <person name="Chicoki N."/>
            <person name="Fauchery L."/>
            <person name="Kohler A."/>
            <person name="Kuo A."/>
            <person name="Labutti K."/>
            <person name="Pangilinan J."/>
            <person name="Lipzen A."/>
            <person name="Riley R."/>
            <person name="Andreopoulos W."/>
            <person name="He G."/>
            <person name="Johnson J."/>
            <person name="Barry K.W."/>
            <person name="Grigoriev I.V."/>
            <person name="Nagy L."/>
            <person name="Hibbett D."/>
            <person name="Henrissat B."/>
            <person name="Matheny P.B."/>
            <person name="Labbe J."/>
            <person name="Martin F."/>
        </authorList>
    </citation>
    <scope>NUCLEOTIDE SEQUENCE</scope>
    <source>
        <strain evidence="1">HHB10654</strain>
    </source>
</reference>
<organism evidence="1 2">
    <name type="scientific">Artomyces pyxidatus</name>
    <dbReference type="NCBI Taxonomy" id="48021"/>
    <lineage>
        <taxon>Eukaryota</taxon>
        <taxon>Fungi</taxon>
        <taxon>Dikarya</taxon>
        <taxon>Basidiomycota</taxon>
        <taxon>Agaricomycotina</taxon>
        <taxon>Agaricomycetes</taxon>
        <taxon>Russulales</taxon>
        <taxon>Auriscalpiaceae</taxon>
        <taxon>Artomyces</taxon>
    </lineage>
</organism>
<reference evidence="1" key="2">
    <citation type="journal article" date="2022" name="New Phytol.">
        <title>Evolutionary transition to the ectomycorrhizal habit in the genomes of a hyperdiverse lineage of mushroom-forming fungi.</title>
        <authorList>
            <person name="Looney B."/>
            <person name="Miyauchi S."/>
            <person name="Morin E."/>
            <person name="Drula E."/>
            <person name="Courty P.E."/>
            <person name="Kohler A."/>
            <person name="Kuo A."/>
            <person name="LaButti K."/>
            <person name="Pangilinan J."/>
            <person name="Lipzen A."/>
            <person name="Riley R."/>
            <person name="Andreopoulos W."/>
            <person name="He G."/>
            <person name="Johnson J."/>
            <person name="Nolan M."/>
            <person name="Tritt A."/>
            <person name="Barry K.W."/>
            <person name="Grigoriev I.V."/>
            <person name="Nagy L.G."/>
            <person name="Hibbett D."/>
            <person name="Henrissat B."/>
            <person name="Matheny P.B."/>
            <person name="Labbe J."/>
            <person name="Martin F.M."/>
        </authorList>
    </citation>
    <scope>NUCLEOTIDE SEQUENCE</scope>
    <source>
        <strain evidence="1">HHB10654</strain>
    </source>
</reference>
<gene>
    <name evidence="1" type="ORF">BV25DRAFT_1885882</name>
</gene>
<name>A0ACB8T1N5_9AGAM</name>
<evidence type="ECO:0000313" key="1">
    <source>
        <dbReference type="EMBL" id="KAI0062051.1"/>
    </source>
</evidence>
<comment type="caution">
    <text evidence="1">The sequence shown here is derived from an EMBL/GenBank/DDBJ whole genome shotgun (WGS) entry which is preliminary data.</text>
</comment>
<dbReference type="EMBL" id="MU277209">
    <property type="protein sequence ID" value="KAI0062051.1"/>
    <property type="molecule type" value="Genomic_DNA"/>
</dbReference>
<proteinExistence type="predicted"/>
<sequence>MSPSLEVRASQPPRLTIDASYAPELVEFWAQKYQEIKKEMDVLQQRLATQPNIDTVHAEQTRLTELVSTLRKDNAARGEGDRELREMLKTTKREADTLREVLVREEKEKGALRQQLIIAEKGLESANRQVLMFYTQCTALALEADQSRQKKIVELFEPANFYDPSMRFSTAKISQDRLIAVLHKLQEFSGQQNPPRIIHLLPRPPKCMPLRVMSCGEHGYWFYPVLAPKDPIPFELVVEGEPDNWLYLGRYTTAEMQGSEMKLSEWMTLDELTKAEHCLRVTSESLPPGQYASHAAQLDLKRRYDSGEWCVPCYSLRCVAFDVAFYDALHAAAAAEPVGKSSKTVPAKRAAPDAQAPDGKAQLPHPKGGAVMSFQTPMPPA</sequence>
<accession>A0ACB8T1N5</accession>
<protein>
    <submittedName>
        <fullName evidence="1">Uncharacterized protein</fullName>
    </submittedName>
</protein>
<evidence type="ECO:0000313" key="2">
    <source>
        <dbReference type="Proteomes" id="UP000814140"/>
    </source>
</evidence>
<dbReference type="Proteomes" id="UP000814140">
    <property type="component" value="Unassembled WGS sequence"/>
</dbReference>
<keyword evidence="2" id="KW-1185">Reference proteome</keyword>